<feature type="domain" description="Beta-Casp" evidence="3">
    <location>
        <begin position="256"/>
        <end position="374"/>
    </location>
</feature>
<proteinExistence type="predicted"/>
<dbReference type="Gene3D" id="3.40.50.10890">
    <property type="match status" value="1"/>
</dbReference>
<dbReference type="InterPro" id="IPR050698">
    <property type="entry name" value="MBL"/>
</dbReference>
<dbReference type="RefSeq" id="WP_127611004.1">
    <property type="nucleotide sequence ID" value="NZ_RXOL01000001.1"/>
</dbReference>
<evidence type="ECO:0000313" key="5">
    <source>
        <dbReference type="Proteomes" id="UP000283003"/>
    </source>
</evidence>
<dbReference type="GO" id="GO:0016787">
    <property type="term" value="F:hydrolase activity"/>
    <property type="evidence" value="ECO:0007669"/>
    <property type="project" value="UniProtKB-KW"/>
</dbReference>
<organism evidence="4 5">
    <name type="scientific">Croceicoccus ponticola</name>
    <dbReference type="NCBI Taxonomy" id="2217664"/>
    <lineage>
        <taxon>Bacteria</taxon>
        <taxon>Pseudomonadati</taxon>
        <taxon>Pseudomonadota</taxon>
        <taxon>Alphaproteobacteria</taxon>
        <taxon>Sphingomonadales</taxon>
        <taxon>Erythrobacteraceae</taxon>
        <taxon>Croceicoccus</taxon>
    </lineage>
</organism>
<dbReference type="Pfam" id="PF07521">
    <property type="entry name" value="RMMBL"/>
    <property type="match status" value="1"/>
</dbReference>
<dbReference type="InterPro" id="IPR036866">
    <property type="entry name" value="RibonucZ/Hydroxyglut_hydro"/>
</dbReference>
<dbReference type="OrthoDB" id="9803916at2"/>
<evidence type="ECO:0000259" key="3">
    <source>
        <dbReference type="SMART" id="SM01027"/>
    </source>
</evidence>
<dbReference type="EMBL" id="RXOL01000001">
    <property type="protein sequence ID" value="RVQ68818.1"/>
    <property type="molecule type" value="Genomic_DNA"/>
</dbReference>
<name>A0A437GZM3_9SPHN</name>
<keyword evidence="5" id="KW-1185">Reference proteome</keyword>
<dbReference type="SUPFAM" id="SSF56281">
    <property type="entry name" value="Metallo-hydrolase/oxidoreductase"/>
    <property type="match status" value="1"/>
</dbReference>
<evidence type="ECO:0000256" key="1">
    <source>
        <dbReference type="ARBA" id="ARBA00022801"/>
    </source>
</evidence>
<dbReference type="SMART" id="SM01027">
    <property type="entry name" value="Beta-Casp"/>
    <property type="match status" value="1"/>
</dbReference>
<dbReference type="AlphaFoldDB" id="A0A437GZM3"/>
<dbReference type="Gene3D" id="3.60.15.10">
    <property type="entry name" value="Ribonuclease Z/Hydroxyacylglutathione hydrolase-like"/>
    <property type="match status" value="1"/>
</dbReference>
<comment type="caution">
    <text evidence="4">The sequence shown here is derived from an EMBL/GenBank/DDBJ whole genome shotgun (WGS) entry which is preliminary data.</text>
</comment>
<dbReference type="GO" id="GO:0004521">
    <property type="term" value="F:RNA endonuclease activity"/>
    <property type="evidence" value="ECO:0007669"/>
    <property type="project" value="TreeGrafter"/>
</dbReference>
<accession>A0A437GZM3</accession>
<gene>
    <name evidence="4" type="ORF">EKN06_00895</name>
</gene>
<dbReference type="InterPro" id="IPR011108">
    <property type="entry name" value="RMMBL"/>
</dbReference>
<dbReference type="Pfam" id="PF00753">
    <property type="entry name" value="Lactamase_B"/>
    <property type="match status" value="1"/>
</dbReference>
<dbReference type="Proteomes" id="UP000283003">
    <property type="component" value="Unassembled WGS sequence"/>
</dbReference>
<dbReference type="PANTHER" id="PTHR11203">
    <property type="entry name" value="CLEAVAGE AND POLYADENYLATION SPECIFICITY FACTOR FAMILY MEMBER"/>
    <property type="match status" value="1"/>
</dbReference>
<dbReference type="CDD" id="cd16295">
    <property type="entry name" value="TTHA0252-CPSF-like_MBL-fold"/>
    <property type="match status" value="1"/>
</dbReference>
<protein>
    <submittedName>
        <fullName evidence="4">MBL fold metallo-hydrolase</fullName>
    </submittedName>
</protein>
<evidence type="ECO:0000313" key="4">
    <source>
        <dbReference type="EMBL" id="RVQ68818.1"/>
    </source>
</evidence>
<sequence length="541" mass="59254">MTEHPLELTFHGGAQTVTGSCMRFEHDGRSILVDCGMFQGSRTLEMLNTGPFDFDPARIPAVVLTHAHIDHSGLLPKMVARGFKGAIWCTGPTADLLEHMLADAGRIQEADTQRRNRRRDRAGDEAFVPAYTEADALAAWRLCRRVELEEWFEPALGFRARLWNAGHILGAASVELMAGGVRVMCSGDLGPDNKAFQLDPQGPAGFDHVVCESTYGGRVRDDVTIDQRRKLLGAEVTAALARGGNLVIPVFALERTQELLLDLVFLLRAGMVPDVPVFIDSPLASRVTEVFSRYAAELEDTGGADVFADRSLHFVGDVAESIRLNSVSGAIIMAASGMCEGGRIRHHLTHNLHRPDSTVLFVGFQAKGSLGRVILEGAKAVRISGTDVRVRAQIRRIDHYSAHADQRGLLDWIAARGPGAGTIFLDHGEPEEAEALRRELQRKLPEANVRLPELGESYGLAAGKKAKRTATGNVELQQAIGADWQNEYAAFATALKGQLSRIADERKRREALRRMREILESYNAAVRPQSSRRQPDDTPAA</sequence>
<reference evidence="4 5" key="1">
    <citation type="submission" date="2018-12" db="EMBL/GenBank/DDBJ databases">
        <title>Croceicoccus ponticola sp. nov., a lipolytic bacterium isolated from seawater.</title>
        <authorList>
            <person name="Yoon J.-H."/>
        </authorList>
    </citation>
    <scope>NUCLEOTIDE SEQUENCE [LARGE SCALE GENOMIC DNA]</scope>
    <source>
        <strain evidence="4 5">GM-16</strain>
    </source>
</reference>
<dbReference type="InterPro" id="IPR001279">
    <property type="entry name" value="Metallo-B-lactamas"/>
</dbReference>
<dbReference type="SMART" id="SM00849">
    <property type="entry name" value="Lactamase_B"/>
    <property type="match status" value="1"/>
</dbReference>
<feature type="domain" description="Metallo-beta-lactamase" evidence="2">
    <location>
        <begin position="18"/>
        <end position="244"/>
    </location>
</feature>
<dbReference type="Pfam" id="PF10996">
    <property type="entry name" value="Beta-Casp"/>
    <property type="match status" value="1"/>
</dbReference>
<evidence type="ECO:0000259" key="2">
    <source>
        <dbReference type="SMART" id="SM00849"/>
    </source>
</evidence>
<dbReference type="InterPro" id="IPR022712">
    <property type="entry name" value="Beta_Casp"/>
</dbReference>
<keyword evidence="1 4" id="KW-0378">Hydrolase</keyword>
<dbReference type="PANTHER" id="PTHR11203:SF37">
    <property type="entry name" value="INTEGRATOR COMPLEX SUBUNIT 11"/>
    <property type="match status" value="1"/>
</dbReference>